<protein>
    <submittedName>
        <fullName evidence="1">Uncharacterized protein</fullName>
    </submittedName>
</protein>
<comment type="caution">
    <text evidence="1">The sequence shown here is derived from an EMBL/GenBank/DDBJ whole genome shotgun (WGS) entry which is preliminary data.</text>
</comment>
<reference evidence="1 2" key="1">
    <citation type="submission" date="2020-02" db="EMBL/GenBank/DDBJ databases">
        <title>Whole-genome analyses of novel actinobacteria.</title>
        <authorList>
            <person name="Sahin N."/>
            <person name="Tatar D."/>
        </authorList>
    </citation>
    <scope>NUCLEOTIDE SEQUENCE [LARGE SCALE GENOMIC DNA]</scope>
    <source>
        <strain evidence="1 2">SB3404</strain>
    </source>
</reference>
<dbReference type="EMBL" id="JAAKZZ010000087">
    <property type="protein sequence ID" value="NGO68943.1"/>
    <property type="molecule type" value="Genomic_DNA"/>
</dbReference>
<gene>
    <name evidence="1" type="ORF">G5C65_11365</name>
</gene>
<proteinExistence type="predicted"/>
<evidence type="ECO:0000313" key="1">
    <source>
        <dbReference type="EMBL" id="NGO68943.1"/>
    </source>
</evidence>
<evidence type="ECO:0000313" key="2">
    <source>
        <dbReference type="Proteomes" id="UP000477722"/>
    </source>
</evidence>
<dbReference type="RefSeq" id="WP_165298641.1">
    <property type="nucleotide sequence ID" value="NZ_JAAKZZ010000087.1"/>
</dbReference>
<sequence>MLHSAGHHLLKQLDQQPTVLAKWAETCGGAALGVTRVVVTERHDG</sequence>
<dbReference type="AlphaFoldDB" id="A0A6G4WVB5"/>
<name>A0A6G4WVB5_9ACTN</name>
<keyword evidence="2" id="KW-1185">Reference proteome</keyword>
<organism evidence="1 2">
    <name type="scientific">Streptomyces boncukensis</name>
    <dbReference type="NCBI Taxonomy" id="2711219"/>
    <lineage>
        <taxon>Bacteria</taxon>
        <taxon>Bacillati</taxon>
        <taxon>Actinomycetota</taxon>
        <taxon>Actinomycetes</taxon>
        <taxon>Kitasatosporales</taxon>
        <taxon>Streptomycetaceae</taxon>
        <taxon>Streptomyces</taxon>
    </lineage>
</organism>
<dbReference type="Proteomes" id="UP000477722">
    <property type="component" value="Unassembled WGS sequence"/>
</dbReference>
<accession>A0A6G4WVB5</accession>